<dbReference type="Gene3D" id="3.40.250.10">
    <property type="entry name" value="Rhodanese-like domain"/>
    <property type="match status" value="1"/>
</dbReference>
<organism evidence="3 4">
    <name type="scientific">Psychrobacter frigidicola</name>
    <dbReference type="NCBI Taxonomy" id="45611"/>
    <lineage>
        <taxon>Bacteria</taxon>
        <taxon>Pseudomonadati</taxon>
        <taxon>Pseudomonadota</taxon>
        <taxon>Gammaproteobacteria</taxon>
        <taxon>Moraxellales</taxon>
        <taxon>Moraxellaceae</taxon>
        <taxon>Psychrobacter</taxon>
    </lineage>
</organism>
<feature type="domain" description="Rhodanese" evidence="2">
    <location>
        <begin position="47"/>
        <end position="133"/>
    </location>
</feature>
<protein>
    <submittedName>
        <fullName evidence="3">Rhodanese-like domain-containing protein</fullName>
    </submittedName>
</protein>
<dbReference type="CDD" id="cd00158">
    <property type="entry name" value="RHOD"/>
    <property type="match status" value="1"/>
</dbReference>
<dbReference type="EMBL" id="VORZ01000001">
    <property type="protein sequence ID" value="TXD97510.1"/>
    <property type="molecule type" value="Genomic_DNA"/>
</dbReference>
<dbReference type="SUPFAM" id="SSF52821">
    <property type="entry name" value="Rhodanese/Cell cycle control phosphatase"/>
    <property type="match status" value="1"/>
</dbReference>
<dbReference type="OrthoDB" id="9808735at2"/>
<proteinExistence type="predicted"/>
<dbReference type="PANTHER" id="PTHR43031">
    <property type="entry name" value="FAD-DEPENDENT OXIDOREDUCTASE"/>
    <property type="match status" value="1"/>
</dbReference>
<evidence type="ECO:0000313" key="3">
    <source>
        <dbReference type="EMBL" id="TXD97510.1"/>
    </source>
</evidence>
<accession>A0A5C7A4F1</accession>
<dbReference type="PANTHER" id="PTHR43031:SF7">
    <property type="entry name" value="NITRIC OXIDE REDUCTASE FLRD-NAD(+) REDUCTASE"/>
    <property type="match status" value="1"/>
</dbReference>
<dbReference type="Pfam" id="PF00581">
    <property type="entry name" value="Rhodanese"/>
    <property type="match status" value="1"/>
</dbReference>
<keyword evidence="1" id="KW-0812">Transmembrane</keyword>
<dbReference type="InterPro" id="IPR050229">
    <property type="entry name" value="GlpE_sulfurtransferase"/>
</dbReference>
<sequence>MDRALEFVGHHPFLFGILAVLIVLFFAIENKRSGRKVSPNTLGMMVNSQNAQLIDIRAKKKFSTGYIQGSRNIPFTELKERLEEIRAIEHPVIIICDMGVQAGAAIQMIGKDSVYRLDGGIGGWQAGGMPLVGLKDVQAKQTKGKNKPSLLK</sequence>
<name>A0A5C7A4F1_9GAMM</name>
<evidence type="ECO:0000259" key="2">
    <source>
        <dbReference type="PROSITE" id="PS50206"/>
    </source>
</evidence>
<gene>
    <name evidence="3" type="ORF">ES754_00525</name>
</gene>
<dbReference type="Proteomes" id="UP000321903">
    <property type="component" value="Unassembled WGS sequence"/>
</dbReference>
<comment type="caution">
    <text evidence="3">The sequence shown here is derived from an EMBL/GenBank/DDBJ whole genome shotgun (WGS) entry which is preliminary data.</text>
</comment>
<dbReference type="RefSeq" id="WP_147221077.1">
    <property type="nucleotide sequence ID" value="NZ_CAJGYY010000001.1"/>
</dbReference>
<keyword evidence="4" id="KW-1185">Reference proteome</keyword>
<dbReference type="PROSITE" id="PS50206">
    <property type="entry name" value="RHODANESE_3"/>
    <property type="match status" value="1"/>
</dbReference>
<feature type="transmembrane region" description="Helical" evidence="1">
    <location>
        <begin position="12"/>
        <end position="28"/>
    </location>
</feature>
<dbReference type="AlphaFoldDB" id="A0A5C7A4F1"/>
<keyword evidence="1" id="KW-1133">Transmembrane helix</keyword>
<keyword evidence="1" id="KW-0472">Membrane</keyword>
<evidence type="ECO:0000313" key="4">
    <source>
        <dbReference type="Proteomes" id="UP000321903"/>
    </source>
</evidence>
<dbReference type="InterPro" id="IPR036873">
    <property type="entry name" value="Rhodanese-like_dom_sf"/>
</dbReference>
<dbReference type="InterPro" id="IPR001763">
    <property type="entry name" value="Rhodanese-like_dom"/>
</dbReference>
<evidence type="ECO:0000256" key="1">
    <source>
        <dbReference type="SAM" id="Phobius"/>
    </source>
</evidence>
<reference evidence="3 4" key="1">
    <citation type="submission" date="2019-08" db="EMBL/GenBank/DDBJ databases">
        <title>Genome sequence of Psychrobacter frigidicola ACAM304 (type strain).</title>
        <authorList>
            <person name="Bowman J.P."/>
        </authorList>
    </citation>
    <scope>NUCLEOTIDE SEQUENCE [LARGE SCALE GENOMIC DNA]</scope>
    <source>
        <strain evidence="3 4">ACAM 304</strain>
    </source>
</reference>
<dbReference type="SMART" id="SM00450">
    <property type="entry name" value="RHOD"/>
    <property type="match status" value="1"/>
</dbReference>